<dbReference type="EMBL" id="CP060790">
    <property type="protein sequence ID" value="QNP60839.1"/>
    <property type="molecule type" value="Genomic_DNA"/>
</dbReference>
<protein>
    <submittedName>
        <fullName evidence="1">Uncharacterized protein</fullName>
    </submittedName>
</protein>
<dbReference type="Proteomes" id="UP000516057">
    <property type="component" value="Chromosome"/>
</dbReference>
<organism evidence="1 2">
    <name type="scientific">Paenacidovorax monticola</name>
    <dbReference type="NCBI Taxonomy" id="1926868"/>
    <lineage>
        <taxon>Bacteria</taxon>
        <taxon>Pseudomonadati</taxon>
        <taxon>Pseudomonadota</taxon>
        <taxon>Betaproteobacteria</taxon>
        <taxon>Burkholderiales</taxon>
        <taxon>Comamonadaceae</taxon>
        <taxon>Paenacidovorax</taxon>
    </lineage>
</organism>
<gene>
    <name evidence="1" type="ORF">H9L24_08810</name>
</gene>
<sequence length="137" mass="14742">MRAEPLDVALFGGTDAAELAMALQHRLAPGFHLACNPQPEPCGTPAVVLLLGGSPDAATWRDLLAQAGWGYQVLYGEGPAQRLDAALRALHVALPAALREAPAPRTIDAPQRLRAWACEKCSDPQCEHRLFTALRDR</sequence>
<evidence type="ECO:0000313" key="2">
    <source>
        <dbReference type="Proteomes" id="UP000516057"/>
    </source>
</evidence>
<evidence type="ECO:0000313" key="1">
    <source>
        <dbReference type="EMBL" id="QNP60839.1"/>
    </source>
</evidence>
<reference evidence="1 2" key="1">
    <citation type="submission" date="2020-08" db="EMBL/GenBank/DDBJ databases">
        <title>Genome sequence of Acidovorax monticola KACC 19171T.</title>
        <authorList>
            <person name="Hyun D.-W."/>
            <person name="Bae J.-W."/>
        </authorList>
    </citation>
    <scope>NUCLEOTIDE SEQUENCE [LARGE SCALE GENOMIC DNA]</scope>
    <source>
        <strain evidence="1 2">KACC 19171</strain>
    </source>
</reference>
<name>A0A7H0HJX3_9BURK</name>
<proteinExistence type="predicted"/>
<dbReference type="RefSeq" id="WP_187737819.1">
    <property type="nucleotide sequence ID" value="NZ_CP060790.1"/>
</dbReference>
<accession>A0A7H0HJX3</accession>
<keyword evidence="2" id="KW-1185">Reference proteome</keyword>
<dbReference type="AlphaFoldDB" id="A0A7H0HJX3"/>
<dbReference type="KEGG" id="amon:H9L24_08810"/>